<protein>
    <submittedName>
        <fullName evidence="2">Uncharacterized protein</fullName>
    </submittedName>
</protein>
<dbReference type="AlphaFoldDB" id="A0A0D0IHG6"/>
<dbReference type="InterPro" id="IPR029063">
    <property type="entry name" value="SAM-dependent_MTases_sf"/>
</dbReference>
<gene>
    <name evidence="2" type="ORF">BV163_01262</name>
    <name evidence="1" type="ORF">NTHI1209_01262</name>
</gene>
<dbReference type="RefSeq" id="WP_005668259.1">
    <property type="nucleotide sequence ID" value="NZ_CP135758.1"/>
</dbReference>
<name>A0A0D0IHG6_HAEIF</name>
<evidence type="ECO:0000313" key="1">
    <source>
        <dbReference type="EMBL" id="KIS35655.1"/>
    </source>
</evidence>
<dbReference type="PATRIC" id="fig|727.560.peg.1702"/>
<organism evidence="2">
    <name type="scientific">Haemophilus influenzae</name>
    <dbReference type="NCBI Taxonomy" id="727"/>
    <lineage>
        <taxon>Bacteria</taxon>
        <taxon>Pseudomonadati</taxon>
        <taxon>Pseudomonadota</taxon>
        <taxon>Gammaproteobacteria</taxon>
        <taxon>Pasteurellales</taxon>
        <taxon>Pasteurellaceae</taxon>
        <taxon>Haemophilus</taxon>
    </lineage>
</organism>
<dbReference type="EMBL" id="JMQP01000002">
    <property type="protein sequence ID" value="KIS35655.1"/>
    <property type="molecule type" value="Genomic_DNA"/>
</dbReference>
<evidence type="ECO:0000313" key="2">
    <source>
        <dbReference type="EMBL" id="PRK64724.1"/>
    </source>
</evidence>
<dbReference type="EMBL" id="MZHU01000048">
    <property type="protein sequence ID" value="PRK64724.1"/>
    <property type="molecule type" value="Genomic_DNA"/>
</dbReference>
<accession>A0A0D0IHG6</accession>
<sequence>MIVWALFDSGNGCYTQGAELFNQLVNQSVNIYPIGMDIECKNNHFINLNLADYGRMFGDNKLFDELDKLPKPDLIIASPPCESWSVASAMWGGNASWKQETGAVNRELSKFTVRGRADYDLPHVQFKYDRSFLNRINGELCIYNTIEIIKRYNPKVYVIENPASSKIWHYVNDILNFQIPFDNLAHYNLYNYPLRKPTRFKSNINLGLRNNHKSKPQQQWEDFSKSYNERSNIPLDLIVDIYKAVNQYLTNPIGVPSERLLF</sequence>
<dbReference type="SUPFAM" id="SSF53335">
    <property type="entry name" value="S-adenosyl-L-methionine-dependent methyltransferases"/>
    <property type="match status" value="1"/>
</dbReference>
<proteinExistence type="predicted"/>
<comment type="caution">
    <text evidence="2">The sequence shown here is derived from an EMBL/GenBank/DDBJ whole genome shotgun (WGS) entry which is preliminary data.</text>
</comment>
<evidence type="ECO:0000313" key="3">
    <source>
        <dbReference type="Proteomes" id="UP000050700"/>
    </source>
</evidence>
<reference evidence="2" key="2">
    <citation type="submission" date="2017-02" db="EMBL/GenBank/DDBJ databases">
        <title>Haemophilus influenzae in COPD genome sequencing project.</title>
        <authorList>
            <person name="Murphy T.F."/>
            <person name="Kong Y."/>
            <person name="Nadendla S."/>
            <person name="Tettelin H."/>
            <person name="Pettigrew M."/>
        </authorList>
    </citation>
    <scope>NUCLEOTIDE SEQUENCE [LARGE SCALE GENOMIC DNA]</scope>
    <source>
        <strain evidence="2">84P15H4</strain>
    </source>
</reference>
<dbReference type="Proteomes" id="UP000050700">
    <property type="component" value="Unassembled WGS sequence"/>
</dbReference>
<dbReference type="Gene3D" id="3.40.50.150">
    <property type="entry name" value="Vaccinia Virus protein VP39"/>
    <property type="match status" value="1"/>
</dbReference>
<reference evidence="1 3" key="1">
    <citation type="submission" date="2014-05" db="EMBL/GenBank/DDBJ databases">
        <title>Methylome analysis of the phasevarions of Haemophilus influenzae.</title>
        <authorList>
            <person name="Atack J.M."/>
            <person name="Fox K.L."/>
            <person name="Power P.M."/>
            <person name="Clark T."/>
            <person name="Jurcisek J."/>
            <person name="Korlach J."/>
            <person name="Bakaletz L.O."/>
            <person name="Jennings M.P."/>
        </authorList>
    </citation>
    <scope>NUCLEOTIDE SEQUENCE [LARGE SCALE GENOMIC DNA]</scope>
    <source>
        <strain evidence="1 3">1209</strain>
    </source>
</reference>